<sequence length="79" mass="9155">MAPFRWPTTSNDIMLGTEVATRKPKSPADWETIAGILSQAFRSDDKQVDLTGRTCREWLERLINKFKEQDKKSLKKWAS</sequence>
<keyword evidence="2" id="KW-1185">Reference proteome</keyword>
<organism evidence="1 2">
    <name type="scientific">Acropora cervicornis</name>
    <name type="common">Staghorn coral</name>
    <dbReference type="NCBI Taxonomy" id="6130"/>
    <lineage>
        <taxon>Eukaryota</taxon>
        <taxon>Metazoa</taxon>
        <taxon>Cnidaria</taxon>
        <taxon>Anthozoa</taxon>
        <taxon>Hexacorallia</taxon>
        <taxon>Scleractinia</taxon>
        <taxon>Astrocoeniina</taxon>
        <taxon>Acroporidae</taxon>
        <taxon>Acropora</taxon>
    </lineage>
</organism>
<evidence type="ECO:0000313" key="2">
    <source>
        <dbReference type="Proteomes" id="UP001249851"/>
    </source>
</evidence>
<dbReference type="Proteomes" id="UP001249851">
    <property type="component" value="Unassembled WGS sequence"/>
</dbReference>
<protein>
    <submittedName>
        <fullName evidence="1">Uncharacterized protein</fullName>
    </submittedName>
</protein>
<reference evidence="1" key="1">
    <citation type="journal article" date="2023" name="G3 (Bethesda)">
        <title>Whole genome assembly and annotation of the endangered Caribbean coral Acropora cervicornis.</title>
        <authorList>
            <person name="Selwyn J.D."/>
            <person name="Vollmer S.V."/>
        </authorList>
    </citation>
    <scope>NUCLEOTIDE SEQUENCE</scope>
    <source>
        <strain evidence="1">K2</strain>
    </source>
</reference>
<reference evidence="1" key="2">
    <citation type="journal article" date="2023" name="Science">
        <title>Genomic signatures of disease resistance in endangered staghorn corals.</title>
        <authorList>
            <person name="Vollmer S.V."/>
            <person name="Selwyn J.D."/>
            <person name="Despard B.A."/>
            <person name="Roesel C.L."/>
        </authorList>
    </citation>
    <scope>NUCLEOTIDE SEQUENCE</scope>
    <source>
        <strain evidence="1">K2</strain>
    </source>
</reference>
<evidence type="ECO:0000313" key="1">
    <source>
        <dbReference type="EMBL" id="KAK2546748.1"/>
    </source>
</evidence>
<gene>
    <name evidence="1" type="ORF">P5673_033614</name>
</gene>
<dbReference type="AlphaFoldDB" id="A0AAD9PPR7"/>
<name>A0AAD9PPR7_ACRCE</name>
<accession>A0AAD9PPR7</accession>
<comment type="caution">
    <text evidence="1">The sequence shown here is derived from an EMBL/GenBank/DDBJ whole genome shotgun (WGS) entry which is preliminary data.</text>
</comment>
<proteinExistence type="predicted"/>
<dbReference type="EMBL" id="JARQWQ010000300">
    <property type="protein sequence ID" value="KAK2546748.1"/>
    <property type="molecule type" value="Genomic_DNA"/>
</dbReference>